<dbReference type="Proteomes" id="UP000799750">
    <property type="component" value="Unassembled WGS sequence"/>
</dbReference>
<sequence>MSEACVSTPTRPGSPSPSTAYSYAPLDASDAIRIITLLPAQSFEAPIHCQIRRTTFFGSSYEALSYAWGSNYREISIKCNDQDLFVTPNLLRALKRLRPIVTSNIPNPKPVTLWVDAICIDQENQEERAHQVSIMKHVYQRAVRVIVYLGEDVNFKDAAPSIQMLWLLDSPWYNRMWTLQESLLNANTIVTHGETTLSLEALELGFQSLPPSFRYNAAQKNAILRVQTTRAMRLELQEPQLFGRHIGRINGAVAYRLSRMLSLCQYFECGDPRDKVFAILGLVDDLDSITHTELNPDYSTPVAEIYRRFAWFIITRQKSLRILHDVGITRRLEGLPSWVPDWSVSNPEGKLSRKLYRPRPDFFDRPSLKSVRRGDGWILICKGFCFDTVATCITTTRC</sequence>
<feature type="domain" description="Heterokaryon incompatibility" evidence="1">
    <location>
        <begin position="61"/>
        <end position="154"/>
    </location>
</feature>
<evidence type="ECO:0000313" key="3">
    <source>
        <dbReference type="Proteomes" id="UP000799750"/>
    </source>
</evidence>
<reference evidence="2" key="1">
    <citation type="journal article" date="2020" name="Stud. Mycol.">
        <title>101 Dothideomycetes genomes: a test case for predicting lifestyles and emergence of pathogens.</title>
        <authorList>
            <person name="Haridas S."/>
            <person name="Albert R."/>
            <person name="Binder M."/>
            <person name="Bloem J."/>
            <person name="Labutti K."/>
            <person name="Salamov A."/>
            <person name="Andreopoulos B."/>
            <person name="Baker S."/>
            <person name="Barry K."/>
            <person name="Bills G."/>
            <person name="Bluhm B."/>
            <person name="Cannon C."/>
            <person name="Castanera R."/>
            <person name="Culley D."/>
            <person name="Daum C."/>
            <person name="Ezra D."/>
            <person name="Gonzalez J."/>
            <person name="Henrissat B."/>
            <person name="Kuo A."/>
            <person name="Liang C."/>
            <person name="Lipzen A."/>
            <person name="Lutzoni F."/>
            <person name="Magnuson J."/>
            <person name="Mondo S."/>
            <person name="Nolan M."/>
            <person name="Ohm R."/>
            <person name="Pangilinan J."/>
            <person name="Park H.-J."/>
            <person name="Ramirez L."/>
            <person name="Alfaro M."/>
            <person name="Sun H."/>
            <person name="Tritt A."/>
            <person name="Yoshinaga Y."/>
            <person name="Zwiers L.-H."/>
            <person name="Turgeon B."/>
            <person name="Goodwin S."/>
            <person name="Spatafora J."/>
            <person name="Crous P."/>
            <person name="Grigoriev I."/>
        </authorList>
    </citation>
    <scope>NUCLEOTIDE SEQUENCE</scope>
    <source>
        <strain evidence="2">CBS 269.34</strain>
    </source>
</reference>
<gene>
    <name evidence="2" type="ORF">BU16DRAFT_493963</name>
</gene>
<protein>
    <submittedName>
        <fullName evidence="2">HET-domain-containing protein</fullName>
    </submittedName>
</protein>
<keyword evidence="3" id="KW-1185">Reference proteome</keyword>
<dbReference type="EMBL" id="MU004196">
    <property type="protein sequence ID" value="KAF2491162.1"/>
    <property type="molecule type" value="Genomic_DNA"/>
</dbReference>
<dbReference type="PANTHER" id="PTHR24148:SF64">
    <property type="entry name" value="HETEROKARYON INCOMPATIBILITY DOMAIN-CONTAINING PROTEIN"/>
    <property type="match status" value="1"/>
</dbReference>
<accession>A0A6A6QFV6</accession>
<dbReference type="AlphaFoldDB" id="A0A6A6QFV6"/>
<dbReference type="Pfam" id="PF06985">
    <property type="entry name" value="HET"/>
    <property type="match status" value="1"/>
</dbReference>
<name>A0A6A6QFV6_9PEZI</name>
<dbReference type="InterPro" id="IPR052895">
    <property type="entry name" value="HetReg/Transcr_Mod"/>
</dbReference>
<dbReference type="OrthoDB" id="2157530at2759"/>
<dbReference type="InterPro" id="IPR010730">
    <property type="entry name" value="HET"/>
</dbReference>
<evidence type="ECO:0000313" key="2">
    <source>
        <dbReference type="EMBL" id="KAF2491162.1"/>
    </source>
</evidence>
<evidence type="ECO:0000259" key="1">
    <source>
        <dbReference type="Pfam" id="PF06985"/>
    </source>
</evidence>
<organism evidence="2 3">
    <name type="scientific">Lophium mytilinum</name>
    <dbReference type="NCBI Taxonomy" id="390894"/>
    <lineage>
        <taxon>Eukaryota</taxon>
        <taxon>Fungi</taxon>
        <taxon>Dikarya</taxon>
        <taxon>Ascomycota</taxon>
        <taxon>Pezizomycotina</taxon>
        <taxon>Dothideomycetes</taxon>
        <taxon>Pleosporomycetidae</taxon>
        <taxon>Mytilinidiales</taxon>
        <taxon>Mytilinidiaceae</taxon>
        <taxon>Lophium</taxon>
    </lineage>
</organism>
<proteinExistence type="predicted"/>
<dbReference type="PANTHER" id="PTHR24148">
    <property type="entry name" value="ANKYRIN REPEAT DOMAIN-CONTAINING PROTEIN 39 HOMOLOG-RELATED"/>
    <property type="match status" value="1"/>
</dbReference>